<dbReference type="OrthoDB" id="761443at2"/>
<dbReference type="AlphaFoldDB" id="H8KRE8"/>
<evidence type="ECO:0000313" key="1">
    <source>
        <dbReference type="EMBL" id="AFD07473.1"/>
    </source>
</evidence>
<dbReference type="EMBL" id="CP003349">
    <property type="protein sequence ID" value="AFD07473.1"/>
    <property type="molecule type" value="Genomic_DNA"/>
</dbReference>
<dbReference type="HOGENOM" id="CLU_1453511_0_0_10"/>
<organism evidence="1 2">
    <name type="scientific">Solitalea canadensis (strain ATCC 29591 / DSM 3403 / JCM 21819 / LMG 8368 / NBRC 15130 / NCIMB 12057 / USAM 9D)</name>
    <name type="common">Flexibacter canadensis</name>
    <dbReference type="NCBI Taxonomy" id="929556"/>
    <lineage>
        <taxon>Bacteria</taxon>
        <taxon>Pseudomonadati</taxon>
        <taxon>Bacteroidota</taxon>
        <taxon>Sphingobacteriia</taxon>
        <taxon>Sphingobacteriales</taxon>
        <taxon>Sphingobacteriaceae</taxon>
        <taxon>Solitalea</taxon>
    </lineage>
</organism>
<name>H8KRE8_SOLCM</name>
<dbReference type="Proteomes" id="UP000007590">
    <property type="component" value="Chromosome"/>
</dbReference>
<protein>
    <recommendedName>
        <fullName evidence="3">Lipoprotein</fullName>
    </recommendedName>
</protein>
<dbReference type="PROSITE" id="PS51257">
    <property type="entry name" value="PROKAR_LIPOPROTEIN"/>
    <property type="match status" value="1"/>
</dbReference>
<dbReference type="eggNOG" id="ENOG5032ZTG">
    <property type="taxonomic scope" value="Bacteria"/>
</dbReference>
<dbReference type="RefSeq" id="WP_014680700.1">
    <property type="nucleotide sequence ID" value="NC_017770.1"/>
</dbReference>
<reference evidence="1" key="1">
    <citation type="submission" date="2012-02" db="EMBL/GenBank/DDBJ databases">
        <title>The complete genome of Solitalea canadensis DSM 3403.</title>
        <authorList>
            <consortium name="US DOE Joint Genome Institute (JGI-PGF)"/>
            <person name="Lucas S."/>
            <person name="Copeland A."/>
            <person name="Lapidus A."/>
            <person name="Glavina del Rio T."/>
            <person name="Dalin E."/>
            <person name="Tice H."/>
            <person name="Bruce D."/>
            <person name="Goodwin L."/>
            <person name="Pitluck S."/>
            <person name="Peters L."/>
            <person name="Ovchinnikova G."/>
            <person name="Lu M."/>
            <person name="Kyrpides N."/>
            <person name="Mavromatis K."/>
            <person name="Ivanova N."/>
            <person name="Brettin T."/>
            <person name="Detter J.C."/>
            <person name="Han C."/>
            <person name="Larimer F."/>
            <person name="Land M."/>
            <person name="Hauser L."/>
            <person name="Markowitz V."/>
            <person name="Cheng J.-F."/>
            <person name="Hugenholtz P."/>
            <person name="Woyke T."/>
            <person name="Wu D."/>
            <person name="Spring S."/>
            <person name="Schroeder M."/>
            <person name="Kopitz M."/>
            <person name="Brambilla E."/>
            <person name="Klenk H.-P."/>
            <person name="Eisen J.A."/>
        </authorList>
    </citation>
    <scope>NUCLEOTIDE SEQUENCE</scope>
    <source>
        <strain evidence="1">DSM 3403</strain>
    </source>
</reference>
<sequence>MKKIIAYSLVILSITTLSACKKDKGNEKVIPSFDKSLGFFPMHIGDYKKFSEHTFYNIKEKVTIGGKEYFHFDGLVGGDVTWSEFYRLDDQNNLYQAFDSPLALVSEIHIASFNKKKGDVFYSTTSPNSPNNLKILVLEKTDDIMVFQYDYPEYSSIADHTITFRKGLGFEEPYSEVKINNVVYKY</sequence>
<evidence type="ECO:0008006" key="3">
    <source>
        <dbReference type="Google" id="ProtNLM"/>
    </source>
</evidence>
<proteinExistence type="predicted"/>
<keyword evidence="2" id="KW-1185">Reference proteome</keyword>
<dbReference type="STRING" id="929556.Solca_2432"/>
<accession>H8KRE8</accession>
<dbReference type="KEGG" id="scn:Solca_2432"/>
<gene>
    <name evidence="1" type="ordered locus">Solca_2432</name>
</gene>
<evidence type="ECO:0000313" key="2">
    <source>
        <dbReference type="Proteomes" id="UP000007590"/>
    </source>
</evidence>